<accession>A0ABP9TK50</accession>
<name>A0ABP9TK50_9MICC</name>
<evidence type="ECO:0000313" key="1">
    <source>
        <dbReference type="EMBL" id="GAA5226238.1"/>
    </source>
</evidence>
<organism evidence="1 2">
    <name type="scientific">Paeniglutamicibacter antarcticus</name>
    <dbReference type="NCBI Taxonomy" id="494023"/>
    <lineage>
        <taxon>Bacteria</taxon>
        <taxon>Bacillati</taxon>
        <taxon>Actinomycetota</taxon>
        <taxon>Actinomycetes</taxon>
        <taxon>Micrococcales</taxon>
        <taxon>Micrococcaceae</taxon>
        <taxon>Paeniglutamicibacter</taxon>
    </lineage>
</organism>
<evidence type="ECO:0000313" key="2">
    <source>
        <dbReference type="Proteomes" id="UP001501257"/>
    </source>
</evidence>
<proteinExistence type="predicted"/>
<gene>
    <name evidence="1" type="ORF">GCM10025778_07690</name>
</gene>
<reference evidence="2" key="1">
    <citation type="journal article" date="2019" name="Int. J. Syst. Evol. Microbiol.">
        <title>The Global Catalogue of Microorganisms (GCM) 10K type strain sequencing project: providing services to taxonomists for standard genome sequencing and annotation.</title>
        <authorList>
            <consortium name="The Broad Institute Genomics Platform"/>
            <consortium name="The Broad Institute Genome Sequencing Center for Infectious Disease"/>
            <person name="Wu L."/>
            <person name="Ma J."/>
        </authorList>
    </citation>
    <scope>NUCLEOTIDE SEQUENCE [LARGE SCALE GENOMIC DNA]</scope>
    <source>
        <strain evidence="2">JCM 18952</strain>
    </source>
</reference>
<keyword evidence="2" id="KW-1185">Reference proteome</keyword>
<comment type="caution">
    <text evidence="1">The sequence shown here is derived from an EMBL/GenBank/DDBJ whole genome shotgun (WGS) entry which is preliminary data.</text>
</comment>
<protein>
    <recommendedName>
        <fullName evidence="3">LysR substrate binding domain-containing protein</fullName>
    </recommendedName>
</protein>
<dbReference type="EMBL" id="BAABLK010000015">
    <property type="protein sequence ID" value="GAA5226238.1"/>
    <property type="molecule type" value="Genomic_DNA"/>
</dbReference>
<dbReference type="Proteomes" id="UP001501257">
    <property type="component" value="Unassembled WGS sequence"/>
</dbReference>
<sequence length="119" mass="13394">MQRLGDLELYSDGKNAWLVTNIWDEVESCFFQELFVRTDPVSEPWSRVGAYFIDDEPARKEICSSIAGKPISSKIGNLSLPVPIRPVTHNRTIDIAVHARAARSAPKWLGKLSKMLSPR</sequence>
<evidence type="ECO:0008006" key="3">
    <source>
        <dbReference type="Google" id="ProtNLM"/>
    </source>
</evidence>